<dbReference type="AlphaFoldDB" id="V7AJ57"/>
<keyword evidence="2" id="KW-0732">Signal</keyword>
<evidence type="ECO:0000313" key="3">
    <source>
        <dbReference type="EMBL" id="ESW05275.1"/>
    </source>
</evidence>
<sequence length="180" mass="19941">MASQEGVIVFLPFLLSVMLLHHHFPTSVISAESDNLTLPLFSPPTHADDQVSSNIINGGTELIQSDSHTSPSPPPSEIQKNVPSNSNLKEQKIQSPPPPPKSPIQTGEISPSISNIKLQRSKSPPPPPTQTNKIAPGNSNLKVQRTKNLLQITWRWSQTMMQFFTLSFNLREIQCYNIVE</sequence>
<keyword evidence="4" id="KW-1185">Reference proteome</keyword>
<evidence type="ECO:0000256" key="1">
    <source>
        <dbReference type="SAM" id="MobiDB-lite"/>
    </source>
</evidence>
<feature type="compositionally biased region" description="Polar residues" evidence="1">
    <location>
        <begin position="105"/>
        <end position="122"/>
    </location>
</feature>
<feature type="chain" id="PRO_5004753450" description="Hydroxyproline-rich glycoprotein family protein" evidence="2">
    <location>
        <begin position="31"/>
        <end position="180"/>
    </location>
</feature>
<feature type="region of interest" description="Disordered" evidence="1">
    <location>
        <begin position="61"/>
        <end position="141"/>
    </location>
</feature>
<evidence type="ECO:0000313" key="4">
    <source>
        <dbReference type="Proteomes" id="UP000000226"/>
    </source>
</evidence>
<accession>V7AJ57</accession>
<evidence type="ECO:0000256" key="2">
    <source>
        <dbReference type="SAM" id="SignalP"/>
    </source>
</evidence>
<dbReference type="Proteomes" id="UP000000226">
    <property type="component" value="Chromosome 11"/>
</dbReference>
<evidence type="ECO:0008006" key="5">
    <source>
        <dbReference type="Google" id="ProtNLM"/>
    </source>
</evidence>
<name>V7AJ57_PHAVU</name>
<feature type="compositionally biased region" description="Polar residues" evidence="1">
    <location>
        <begin position="78"/>
        <end position="88"/>
    </location>
</feature>
<feature type="compositionally biased region" description="Polar residues" evidence="1">
    <location>
        <begin position="130"/>
        <end position="141"/>
    </location>
</feature>
<dbReference type="OrthoDB" id="10566093at2759"/>
<proteinExistence type="predicted"/>
<feature type="signal peptide" evidence="2">
    <location>
        <begin position="1"/>
        <end position="30"/>
    </location>
</feature>
<dbReference type="Gramene" id="ESW05275">
    <property type="protein sequence ID" value="ESW05275"/>
    <property type="gene ID" value="PHAVU_011G166600g"/>
</dbReference>
<dbReference type="EMBL" id="CM002298">
    <property type="protein sequence ID" value="ESW05275.1"/>
    <property type="molecule type" value="Genomic_DNA"/>
</dbReference>
<gene>
    <name evidence="3" type="ORF">PHAVU_011G166600g</name>
</gene>
<organism evidence="3 4">
    <name type="scientific">Phaseolus vulgaris</name>
    <name type="common">Kidney bean</name>
    <name type="synonym">French bean</name>
    <dbReference type="NCBI Taxonomy" id="3885"/>
    <lineage>
        <taxon>Eukaryota</taxon>
        <taxon>Viridiplantae</taxon>
        <taxon>Streptophyta</taxon>
        <taxon>Embryophyta</taxon>
        <taxon>Tracheophyta</taxon>
        <taxon>Spermatophyta</taxon>
        <taxon>Magnoliopsida</taxon>
        <taxon>eudicotyledons</taxon>
        <taxon>Gunneridae</taxon>
        <taxon>Pentapetalae</taxon>
        <taxon>rosids</taxon>
        <taxon>fabids</taxon>
        <taxon>Fabales</taxon>
        <taxon>Fabaceae</taxon>
        <taxon>Papilionoideae</taxon>
        <taxon>50 kb inversion clade</taxon>
        <taxon>NPAAA clade</taxon>
        <taxon>indigoferoid/millettioid clade</taxon>
        <taxon>Phaseoleae</taxon>
        <taxon>Phaseolus</taxon>
    </lineage>
</organism>
<reference evidence="4" key="1">
    <citation type="journal article" date="2014" name="Nat. Genet.">
        <title>A reference genome for common bean and genome-wide analysis of dual domestications.</title>
        <authorList>
            <person name="Schmutz J."/>
            <person name="McClean P.E."/>
            <person name="Mamidi S."/>
            <person name="Wu G.A."/>
            <person name="Cannon S.B."/>
            <person name="Grimwood J."/>
            <person name="Jenkins J."/>
            <person name="Shu S."/>
            <person name="Song Q."/>
            <person name="Chavarro C."/>
            <person name="Torres-Torres M."/>
            <person name="Geffroy V."/>
            <person name="Moghaddam S.M."/>
            <person name="Gao D."/>
            <person name="Abernathy B."/>
            <person name="Barry K."/>
            <person name="Blair M."/>
            <person name="Brick M.A."/>
            <person name="Chovatia M."/>
            <person name="Gepts P."/>
            <person name="Goodstein D.M."/>
            <person name="Gonzales M."/>
            <person name="Hellsten U."/>
            <person name="Hyten D.L."/>
            <person name="Jia G."/>
            <person name="Kelly J.D."/>
            <person name="Kudrna D."/>
            <person name="Lee R."/>
            <person name="Richard M.M."/>
            <person name="Miklas P.N."/>
            <person name="Osorno J.M."/>
            <person name="Rodrigues J."/>
            <person name="Thareau V."/>
            <person name="Urrea C.A."/>
            <person name="Wang M."/>
            <person name="Yu Y."/>
            <person name="Zhang M."/>
            <person name="Wing R.A."/>
            <person name="Cregan P.B."/>
            <person name="Rokhsar D.S."/>
            <person name="Jackson S.A."/>
        </authorList>
    </citation>
    <scope>NUCLEOTIDE SEQUENCE [LARGE SCALE GENOMIC DNA]</scope>
    <source>
        <strain evidence="4">cv. G19833</strain>
    </source>
</reference>
<protein>
    <recommendedName>
        <fullName evidence="5">Hydroxyproline-rich glycoprotein family protein</fullName>
    </recommendedName>
</protein>